<feature type="domain" description="Polymerase beta nucleotidyltransferase" evidence="1">
    <location>
        <begin position="27"/>
        <end position="95"/>
    </location>
</feature>
<dbReference type="OrthoDB" id="561385at2"/>
<dbReference type="Gene3D" id="3.30.460.10">
    <property type="entry name" value="Beta Polymerase, domain 2"/>
    <property type="match status" value="1"/>
</dbReference>
<dbReference type="SUPFAM" id="SSF81301">
    <property type="entry name" value="Nucleotidyltransferase"/>
    <property type="match status" value="1"/>
</dbReference>
<keyword evidence="2" id="KW-0808">Transferase</keyword>
<name>A0A4R6UJ38_9BURK</name>
<dbReference type="CDD" id="cd05403">
    <property type="entry name" value="NT_KNTase_like"/>
    <property type="match status" value="1"/>
</dbReference>
<evidence type="ECO:0000313" key="2">
    <source>
        <dbReference type="EMBL" id="TDQ45323.1"/>
    </source>
</evidence>
<proteinExistence type="predicted"/>
<dbReference type="InterPro" id="IPR041633">
    <property type="entry name" value="Polbeta"/>
</dbReference>
<dbReference type="Proteomes" id="UP000295510">
    <property type="component" value="Unassembled WGS sequence"/>
</dbReference>
<dbReference type="InterPro" id="IPR043519">
    <property type="entry name" value="NT_sf"/>
</dbReference>
<gene>
    <name evidence="2" type="ORF">DFR43_101226</name>
</gene>
<evidence type="ECO:0000313" key="3">
    <source>
        <dbReference type="Proteomes" id="UP000295510"/>
    </source>
</evidence>
<dbReference type="RefSeq" id="WP_133595515.1">
    <property type="nucleotide sequence ID" value="NZ_SNYL01000001.1"/>
</dbReference>
<comment type="caution">
    <text evidence="2">The sequence shown here is derived from an EMBL/GenBank/DDBJ whole genome shotgun (WGS) entry which is preliminary data.</text>
</comment>
<dbReference type="GO" id="GO:0016740">
    <property type="term" value="F:transferase activity"/>
    <property type="evidence" value="ECO:0007669"/>
    <property type="project" value="UniProtKB-KW"/>
</dbReference>
<sequence length="99" mass="10962">MKPSLQLDAAHQALLRQLLARTLPGATVGVFGSRARGQARPYSDVDLLICKPPRLTWEQRVALADALEASELPFRVDIVEIDRVPAGMRARMLSEMQPL</sequence>
<organism evidence="2 3">
    <name type="scientific">Tepidicella xavieri</name>
    <dbReference type="NCBI Taxonomy" id="360241"/>
    <lineage>
        <taxon>Bacteria</taxon>
        <taxon>Pseudomonadati</taxon>
        <taxon>Pseudomonadota</taxon>
        <taxon>Betaproteobacteria</taxon>
        <taxon>Burkholderiales</taxon>
        <taxon>Tepidicella</taxon>
    </lineage>
</organism>
<protein>
    <submittedName>
        <fullName evidence="2">Putative nucleotidyltransferase</fullName>
    </submittedName>
</protein>
<accession>A0A4R6UJ38</accession>
<dbReference type="Pfam" id="PF18765">
    <property type="entry name" value="Polbeta"/>
    <property type="match status" value="1"/>
</dbReference>
<keyword evidence="3" id="KW-1185">Reference proteome</keyword>
<dbReference type="EMBL" id="SNYL01000001">
    <property type="protein sequence ID" value="TDQ45323.1"/>
    <property type="molecule type" value="Genomic_DNA"/>
</dbReference>
<evidence type="ECO:0000259" key="1">
    <source>
        <dbReference type="Pfam" id="PF18765"/>
    </source>
</evidence>
<dbReference type="AlphaFoldDB" id="A0A4R6UJ38"/>
<reference evidence="2 3" key="1">
    <citation type="submission" date="2019-03" db="EMBL/GenBank/DDBJ databases">
        <title>Genomic Encyclopedia of Type Strains, Phase IV (KMG-IV): sequencing the most valuable type-strain genomes for metagenomic binning, comparative biology and taxonomic classification.</title>
        <authorList>
            <person name="Goeker M."/>
        </authorList>
    </citation>
    <scope>NUCLEOTIDE SEQUENCE [LARGE SCALE GENOMIC DNA]</scope>
    <source>
        <strain evidence="2 3">DSM 19605</strain>
    </source>
</reference>